<evidence type="ECO:0000259" key="1">
    <source>
        <dbReference type="PROSITE" id="PS51819"/>
    </source>
</evidence>
<dbReference type="OrthoDB" id="291991at2"/>
<reference evidence="3" key="2">
    <citation type="submission" date="2015-07" db="EMBL/GenBank/DDBJ databases">
        <title>MeaNS - Measles Nucleotide Surveillance Program.</title>
        <authorList>
            <person name="Tran T."/>
            <person name="Druce J."/>
        </authorList>
    </citation>
    <scope>NUCLEOTIDE SEQUENCE</scope>
    <source>
        <strain evidence="3">DSM 9887</strain>
    </source>
</reference>
<dbReference type="PROSITE" id="PS51819">
    <property type="entry name" value="VOC"/>
    <property type="match status" value="1"/>
</dbReference>
<gene>
    <name evidence="3" type="ORF">ADS79_32065</name>
    <name evidence="2" type="ORF">BRE01_28120</name>
</gene>
<dbReference type="InterPro" id="IPR037523">
    <property type="entry name" value="VOC_core"/>
</dbReference>
<dbReference type="InterPro" id="IPR029068">
    <property type="entry name" value="Glyas_Bleomycin-R_OHBP_Dase"/>
</dbReference>
<dbReference type="Proteomes" id="UP000319578">
    <property type="component" value="Unassembled WGS sequence"/>
</dbReference>
<dbReference type="AlphaFoldDB" id="A0A0K9YIW7"/>
<dbReference type="RefSeq" id="WP_049742539.1">
    <property type="nucleotide sequence ID" value="NZ_BJON01000010.1"/>
</dbReference>
<dbReference type="PATRIC" id="fig|54915.3.peg.511"/>
<evidence type="ECO:0000313" key="4">
    <source>
        <dbReference type="Proteomes" id="UP000036834"/>
    </source>
</evidence>
<feature type="domain" description="VOC" evidence="1">
    <location>
        <begin position="7"/>
        <end position="126"/>
    </location>
</feature>
<accession>A0A0K9YIW7</accession>
<dbReference type="SUPFAM" id="SSF54593">
    <property type="entry name" value="Glyoxalase/Bleomycin resistance protein/Dihydroxybiphenyl dioxygenase"/>
    <property type="match status" value="1"/>
</dbReference>
<sequence length="137" mass="15232">MSTFVRHFAVIQVPVKSLEVSVKWYREVLGVPFTFEYTPGDHEAWLNIGGVGLGLVQSPSVPRLDFSNMAGEMQPIISLQVDQIHAVHEDLRSKGIETSEMRYKKSGGYSFTLRDPDGHLTNLWGGWPSAEDEAANA</sequence>
<comment type="caution">
    <text evidence="3">The sequence shown here is derived from an EMBL/GenBank/DDBJ whole genome shotgun (WGS) entry which is preliminary data.</text>
</comment>
<proteinExistence type="predicted"/>
<dbReference type="Pfam" id="PF00903">
    <property type="entry name" value="Glyoxalase"/>
    <property type="match status" value="1"/>
</dbReference>
<dbReference type="EMBL" id="LGIQ01000017">
    <property type="protein sequence ID" value="KNB68611.1"/>
    <property type="molecule type" value="Genomic_DNA"/>
</dbReference>
<evidence type="ECO:0000313" key="3">
    <source>
        <dbReference type="EMBL" id="KNB68611.1"/>
    </source>
</evidence>
<keyword evidence="5" id="KW-1185">Reference proteome</keyword>
<name>A0A0K9YIW7_9BACL</name>
<dbReference type="CDD" id="cd06587">
    <property type="entry name" value="VOC"/>
    <property type="match status" value="1"/>
</dbReference>
<evidence type="ECO:0000313" key="2">
    <source>
        <dbReference type="EMBL" id="GED69110.1"/>
    </source>
</evidence>
<evidence type="ECO:0000313" key="5">
    <source>
        <dbReference type="Proteomes" id="UP000319578"/>
    </source>
</evidence>
<dbReference type="InterPro" id="IPR004360">
    <property type="entry name" value="Glyas_Fos-R_dOase_dom"/>
</dbReference>
<reference evidence="2 5" key="3">
    <citation type="submission" date="2019-06" db="EMBL/GenBank/DDBJ databases">
        <title>Whole genome shotgun sequence of Brevibacillus reuszeri NBRC 15719.</title>
        <authorList>
            <person name="Hosoyama A."/>
            <person name="Uohara A."/>
            <person name="Ohji S."/>
            <person name="Ichikawa N."/>
        </authorList>
    </citation>
    <scope>NUCLEOTIDE SEQUENCE [LARGE SCALE GENOMIC DNA]</scope>
    <source>
        <strain evidence="2 5">NBRC 15719</strain>
    </source>
</reference>
<dbReference type="EMBL" id="BJON01000010">
    <property type="protein sequence ID" value="GED69110.1"/>
    <property type="molecule type" value="Genomic_DNA"/>
</dbReference>
<dbReference type="STRING" id="54915.ADS79_32065"/>
<reference evidence="4" key="1">
    <citation type="submission" date="2015-07" db="EMBL/GenBank/DDBJ databases">
        <title>Genome sequencing project for genomic taxonomy and phylogenomics of Bacillus-like bacteria.</title>
        <authorList>
            <person name="Liu B."/>
            <person name="Wang J."/>
            <person name="Zhu Y."/>
            <person name="Liu G."/>
            <person name="Chen Q."/>
            <person name="Chen Z."/>
            <person name="Lan J."/>
            <person name="Che J."/>
            <person name="Ge C."/>
            <person name="Shi H."/>
            <person name="Pan Z."/>
            <person name="Liu X."/>
        </authorList>
    </citation>
    <scope>NUCLEOTIDE SEQUENCE [LARGE SCALE GENOMIC DNA]</scope>
    <source>
        <strain evidence="4">DSM 9887</strain>
    </source>
</reference>
<organism evidence="3 4">
    <name type="scientific">Brevibacillus reuszeri</name>
    <dbReference type="NCBI Taxonomy" id="54915"/>
    <lineage>
        <taxon>Bacteria</taxon>
        <taxon>Bacillati</taxon>
        <taxon>Bacillota</taxon>
        <taxon>Bacilli</taxon>
        <taxon>Bacillales</taxon>
        <taxon>Paenibacillaceae</taxon>
        <taxon>Brevibacillus</taxon>
    </lineage>
</organism>
<dbReference type="Gene3D" id="3.10.180.10">
    <property type="entry name" value="2,3-Dihydroxybiphenyl 1,2-Dioxygenase, domain 1"/>
    <property type="match status" value="1"/>
</dbReference>
<dbReference type="Proteomes" id="UP000036834">
    <property type="component" value="Unassembled WGS sequence"/>
</dbReference>
<protein>
    <submittedName>
        <fullName evidence="3">Glyoxalase</fullName>
    </submittedName>
</protein>